<dbReference type="CDD" id="cd02440">
    <property type="entry name" value="AdoMet_MTases"/>
    <property type="match status" value="1"/>
</dbReference>
<dbReference type="InterPro" id="IPR013216">
    <property type="entry name" value="Methyltransf_11"/>
</dbReference>
<feature type="repeat" description="TPR" evidence="4">
    <location>
        <begin position="84"/>
        <end position="117"/>
    </location>
</feature>
<dbReference type="InterPro" id="IPR051939">
    <property type="entry name" value="Glycosyltr_41/O-GlcNAc_trsf"/>
</dbReference>
<dbReference type="InterPro" id="IPR029063">
    <property type="entry name" value="SAM-dependent_MTases_sf"/>
</dbReference>
<dbReference type="Gene3D" id="1.25.40.10">
    <property type="entry name" value="Tetratricopeptide repeat domain"/>
    <property type="match status" value="3"/>
</dbReference>
<dbReference type="RefSeq" id="WP_180546486.1">
    <property type="nucleotide sequence ID" value="NZ_JACCJZ010000020.1"/>
</dbReference>
<dbReference type="Pfam" id="PF13176">
    <property type="entry name" value="TPR_7"/>
    <property type="match status" value="1"/>
</dbReference>
<feature type="repeat" description="TPR" evidence="4">
    <location>
        <begin position="190"/>
        <end position="223"/>
    </location>
</feature>
<evidence type="ECO:0000256" key="3">
    <source>
        <dbReference type="ARBA" id="ARBA00022679"/>
    </source>
</evidence>
<accession>A0A7Z0TXC4</accession>
<comment type="pathway">
    <text evidence="1">Protein modification; protein glycosylation.</text>
</comment>
<dbReference type="AlphaFoldDB" id="A0A7Z0TXC4"/>
<evidence type="ECO:0000313" key="7">
    <source>
        <dbReference type="Proteomes" id="UP000589896"/>
    </source>
</evidence>
<organism evidence="6 7">
    <name type="scientific">Luteimonas deserti</name>
    <dbReference type="NCBI Taxonomy" id="2752306"/>
    <lineage>
        <taxon>Bacteria</taxon>
        <taxon>Pseudomonadati</taxon>
        <taxon>Pseudomonadota</taxon>
        <taxon>Gammaproteobacteria</taxon>
        <taxon>Lysobacterales</taxon>
        <taxon>Lysobacteraceae</taxon>
        <taxon>Luteimonas</taxon>
    </lineage>
</organism>
<dbReference type="Gene3D" id="3.40.50.150">
    <property type="entry name" value="Vaccinia Virus protein VP39"/>
    <property type="match status" value="1"/>
</dbReference>
<dbReference type="PANTHER" id="PTHR44835:SF1">
    <property type="entry name" value="PROTEIN O-GLCNAC TRANSFERASE"/>
    <property type="match status" value="1"/>
</dbReference>
<dbReference type="EMBL" id="JACCJZ010000020">
    <property type="protein sequence ID" value="NYZ64294.1"/>
    <property type="molecule type" value="Genomic_DNA"/>
</dbReference>
<evidence type="ECO:0000313" key="6">
    <source>
        <dbReference type="EMBL" id="NYZ64294.1"/>
    </source>
</evidence>
<protein>
    <submittedName>
        <fullName evidence="6">Tetratricopeptide repeat protein</fullName>
    </submittedName>
</protein>
<proteinExistence type="predicted"/>
<keyword evidence="3" id="KW-0808">Transferase</keyword>
<feature type="domain" description="Methyltransferase type 11" evidence="5">
    <location>
        <begin position="291"/>
        <end position="381"/>
    </location>
</feature>
<reference evidence="6 7" key="1">
    <citation type="submission" date="2020-07" db="EMBL/GenBank/DDBJ databases">
        <title>isolation of Luteimonas sp. SJ-16.</title>
        <authorList>
            <person name="Huang X.-X."/>
            <person name="Xu L."/>
            <person name="Sun J.-Q."/>
        </authorList>
    </citation>
    <scope>NUCLEOTIDE SEQUENCE [LARGE SCALE GENOMIC DNA]</scope>
    <source>
        <strain evidence="6 7">SJ-16</strain>
    </source>
</reference>
<dbReference type="SMART" id="SM00028">
    <property type="entry name" value="TPR"/>
    <property type="match status" value="5"/>
</dbReference>
<dbReference type="SUPFAM" id="SSF53335">
    <property type="entry name" value="S-adenosyl-L-methionine-dependent methyltransferases"/>
    <property type="match status" value="1"/>
</dbReference>
<dbReference type="InterPro" id="IPR011990">
    <property type="entry name" value="TPR-like_helical_dom_sf"/>
</dbReference>
<keyword evidence="2" id="KW-0328">Glycosyltransferase</keyword>
<dbReference type="PANTHER" id="PTHR44835">
    <property type="entry name" value="UDP-N-ACETYLGLUCOSAMINE--PEPTIDE N-ACETYLGLUCOSAMINYLTRANSFERASE SPINDLY-RELATED"/>
    <property type="match status" value="1"/>
</dbReference>
<evidence type="ECO:0000259" key="5">
    <source>
        <dbReference type="Pfam" id="PF08241"/>
    </source>
</evidence>
<dbReference type="Pfam" id="PF14559">
    <property type="entry name" value="TPR_19"/>
    <property type="match status" value="1"/>
</dbReference>
<dbReference type="PROSITE" id="PS50005">
    <property type="entry name" value="TPR"/>
    <property type="match status" value="2"/>
</dbReference>
<evidence type="ECO:0000256" key="1">
    <source>
        <dbReference type="ARBA" id="ARBA00004922"/>
    </source>
</evidence>
<name>A0A7Z0TXC4_9GAMM</name>
<keyword evidence="4" id="KW-0802">TPR repeat</keyword>
<gene>
    <name evidence="6" type="ORF">H0E82_16270</name>
</gene>
<keyword evidence="7" id="KW-1185">Reference proteome</keyword>
<dbReference type="Pfam" id="PF08241">
    <property type="entry name" value="Methyltransf_11"/>
    <property type="match status" value="1"/>
</dbReference>
<evidence type="ECO:0000256" key="4">
    <source>
        <dbReference type="PROSITE-ProRule" id="PRU00339"/>
    </source>
</evidence>
<dbReference type="SUPFAM" id="SSF48452">
    <property type="entry name" value="TPR-like"/>
    <property type="match status" value="1"/>
</dbReference>
<dbReference type="GO" id="GO:0016757">
    <property type="term" value="F:glycosyltransferase activity"/>
    <property type="evidence" value="ECO:0007669"/>
    <property type="project" value="UniProtKB-KW"/>
</dbReference>
<dbReference type="InterPro" id="IPR019734">
    <property type="entry name" value="TPR_rpt"/>
</dbReference>
<dbReference type="GO" id="GO:0008757">
    <property type="term" value="F:S-adenosylmethionine-dependent methyltransferase activity"/>
    <property type="evidence" value="ECO:0007669"/>
    <property type="project" value="InterPro"/>
</dbReference>
<comment type="caution">
    <text evidence="6">The sequence shown here is derived from an EMBL/GenBank/DDBJ whole genome shotgun (WGS) entry which is preliminary data.</text>
</comment>
<sequence>MNASAAHIAAHAPADVAQRLQRALESHRAQDAAAAEADYLEVLAMDAGQPDALHFLGVLRHQQGDSEAAIGLIGQALQRAPRHADIHNNLGNIHKERGDAVAAEGCYRRALVLQPAHVHALGNLAVALELQGRLDDAFNAYGLLISAAPGYAHGFHLLGLFLRDHAREPAHAQQAVACLRRAFELDPGNLRALAALGSVLYMLGEHDQARRVYADWLARDPESALARHMLAACGGAPIPDRAGDTYVRQLFDAFASSFDEQLLHNLDYRAPQLLCTALGHALQGRTDLDVLDAGCGTGLCAPLLRPWARRLEGVDLSPGMLAQARRRGGYDALVEAELTAHLEVSPGAFDLVASADTLVYFGDLHRVCAAAFAALRAGGRFGFSVEAHDEVLFDLGPSGRYRHGRAHVAAALMTAGFTDIDIQSQALRNESGAPVQGWVVTARRAG</sequence>
<evidence type="ECO:0000256" key="2">
    <source>
        <dbReference type="ARBA" id="ARBA00022676"/>
    </source>
</evidence>
<dbReference type="Proteomes" id="UP000589896">
    <property type="component" value="Unassembled WGS sequence"/>
</dbReference>
<dbReference type="Pfam" id="PF13432">
    <property type="entry name" value="TPR_16"/>
    <property type="match status" value="1"/>
</dbReference>